<name>A0A2K3Q925_9HYPO</name>
<proteinExistence type="predicted"/>
<dbReference type="Proteomes" id="UP000236621">
    <property type="component" value="Unassembled WGS sequence"/>
</dbReference>
<comment type="caution">
    <text evidence="2">The sequence shown here is derived from an EMBL/GenBank/DDBJ whole genome shotgun (WGS) entry which is preliminary data.</text>
</comment>
<feature type="region of interest" description="Disordered" evidence="1">
    <location>
        <begin position="17"/>
        <end position="81"/>
    </location>
</feature>
<evidence type="ECO:0000313" key="2">
    <source>
        <dbReference type="EMBL" id="PNY24066.1"/>
    </source>
</evidence>
<feature type="compositionally biased region" description="Low complexity" evidence="1">
    <location>
        <begin position="70"/>
        <end position="81"/>
    </location>
</feature>
<organism evidence="2 3">
    <name type="scientific">Tolypocladium capitatum</name>
    <dbReference type="NCBI Taxonomy" id="45235"/>
    <lineage>
        <taxon>Eukaryota</taxon>
        <taxon>Fungi</taxon>
        <taxon>Dikarya</taxon>
        <taxon>Ascomycota</taxon>
        <taxon>Pezizomycotina</taxon>
        <taxon>Sordariomycetes</taxon>
        <taxon>Hypocreomycetidae</taxon>
        <taxon>Hypocreales</taxon>
        <taxon>Ophiocordycipitaceae</taxon>
        <taxon>Tolypocladium</taxon>
    </lineage>
</organism>
<sequence>RLLRRLLRRRLLLHRPVSRHSSRCVASPSPRCDHRDGQHEQQQLPRPAVPVLHSAAHPAPHAQARRHGPRGAAGRPRAVPP</sequence>
<protein>
    <submittedName>
        <fullName evidence="2">Uncharacterized protein</fullName>
    </submittedName>
</protein>
<gene>
    <name evidence="2" type="ORF">TCAP_05993</name>
</gene>
<feature type="non-terminal residue" evidence="2">
    <location>
        <position position="1"/>
    </location>
</feature>
<accession>A0A2K3Q925</accession>
<dbReference type="AlphaFoldDB" id="A0A2K3Q925"/>
<dbReference type="OrthoDB" id="10625528at2759"/>
<reference evidence="2 3" key="1">
    <citation type="submission" date="2017-08" db="EMBL/GenBank/DDBJ databases">
        <title>Harnessing the power of phylogenomics to disentangle the directionality and signatures of interkingdom host jumping in the parasitic fungal genus Tolypocladium.</title>
        <authorList>
            <person name="Quandt C.A."/>
            <person name="Patterson W."/>
            <person name="Spatafora J.W."/>
        </authorList>
    </citation>
    <scope>NUCLEOTIDE SEQUENCE [LARGE SCALE GENOMIC DNA]</scope>
    <source>
        <strain evidence="2 3">CBS 113982</strain>
    </source>
</reference>
<evidence type="ECO:0000313" key="3">
    <source>
        <dbReference type="Proteomes" id="UP000236621"/>
    </source>
</evidence>
<keyword evidence="3" id="KW-1185">Reference proteome</keyword>
<evidence type="ECO:0000256" key="1">
    <source>
        <dbReference type="SAM" id="MobiDB-lite"/>
    </source>
</evidence>
<feature type="non-terminal residue" evidence="2">
    <location>
        <position position="81"/>
    </location>
</feature>
<dbReference type="EMBL" id="NRSZ01000981">
    <property type="protein sequence ID" value="PNY24066.1"/>
    <property type="molecule type" value="Genomic_DNA"/>
</dbReference>